<evidence type="ECO:0000259" key="9">
    <source>
        <dbReference type="PROSITE" id="PS51384"/>
    </source>
</evidence>
<evidence type="ECO:0000259" key="8">
    <source>
        <dbReference type="PROSITE" id="PS51296"/>
    </source>
</evidence>
<comment type="caution">
    <text evidence="10">The sequence shown here is derived from an EMBL/GenBank/DDBJ whole genome shotgun (WGS) entry which is preliminary data.</text>
</comment>
<dbReference type="Pfam" id="PF00355">
    <property type="entry name" value="Rieske"/>
    <property type="match status" value="1"/>
</dbReference>
<evidence type="ECO:0000313" key="11">
    <source>
        <dbReference type="Proteomes" id="UP000294887"/>
    </source>
</evidence>
<dbReference type="CDD" id="cd06215">
    <property type="entry name" value="FNR_iron_sulfur_binding_1"/>
    <property type="match status" value="1"/>
</dbReference>
<evidence type="ECO:0000256" key="5">
    <source>
        <dbReference type="ARBA" id="ARBA00023004"/>
    </source>
</evidence>
<organism evidence="10 11">
    <name type="scientific">Cocleimonas flava</name>
    <dbReference type="NCBI Taxonomy" id="634765"/>
    <lineage>
        <taxon>Bacteria</taxon>
        <taxon>Pseudomonadati</taxon>
        <taxon>Pseudomonadota</taxon>
        <taxon>Gammaproteobacteria</taxon>
        <taxon>Thiotrichales</taxon>
        <taxon>Thiotrichaceae</taxon>
        <taxon>Cocleimonas</taxon>
    </lineage>
</organism>
<dbReference type="CDD" id="cd00207">
    <property type="entry name" value="fer2"/>
    <property type="match status" value="1"/>
</dbReference>
<dbReference type="SUPFAM" id="SSF54292">
    <property type="entry name" value="2Fe-2S ferredoxin-like"/>
    <property type="match status" value="1"/>
</dbReference>
<evidence type="ECO:0000256" key="6">
    <source>
        <dbReference type="ARBA" id="ARBA00023014"/>
    </source>
</evidence>
<dbReference type="Gene3D" id="2.102.10.10">
    <property type="entry name" value="Rieske [2Fe-2S] iron-sulphur domain"/>
    <property type="match status" value="1"/>
</dbReference>
<feature type="domain" description="2Fe-2S ferredoxin-type" evidence="7">
    <location>
        <begin position="800"/>
        <end position="884"/>
    </location>
</feature>
<dbReference type="CDD" id="cd03469">
    <property type="entry name" value="Rieske_RO_Alpha_N"/>
    <property type="match status" value="1"/>
</dbReference>
<dbReference type="InterPro" id="IPR017927">
    <property type="entry name" value="FAD-bd_FR_type"/>
</dbReference>
<keyword evidence="10" id="KW-0223">Dioxygenase</keyword>
<evidence type="ECO:0000313" key="10">
    <source>
        <dbReference type="EMBL" id="TCJ84663.1"/>
    </source>
</evidence>
<dbReference type="InterPro" id="IPR001663">
    <property type="entry name" value="Rng_hydr_dOase-A"/>
</dbReference>
<accession>A0A4R1ETV6</accession>
<evidence type="ECO:0000256" key="3">
    <source>
        <dbReference type="ARBA" id="ARBA00022723"/>
    </source>
</evidence>
<dbReference type="InterPro" id="IPR036010">
    <property type="entry name" value="2Fe-2S_ferredoxin-like_sf"/>
</dbReference>
<dbReference type="PRINTS" id="PR00090">
    <property type="entry name" value="RNGDIOXGNASE"/>
</dbReference>
<keyword evidence="3" id="KW-0479">Metal-binding</keyword>
<keyword evidence="6" id="KW-0411">Iron-sulfur</keyword>
<keyword evidence="4" id="KW-0560">Oxidoreductase</keyword>
<keyword evidence="11" id="KW-1185">Reference proteome</keyword>
<keyword evidence="5" id="KW-0408">Iron</keyword>
<dbReference type="PROSITE" id="PS51085">
    <property type="entry name" value="2FE2S_FER_2"/>
    <property type="match status" value="1"/>
</dbReference>
<dbReference type="Gene3D" id="3.40.50.80">
    <property type="entry name" value="Nucleotide-binding domain of ferredoxin-NADP reductase (FNR) module"/>
    <property type="match status" value="1"/>
</dbReference>
<dbReference type="Gene3D" id="3.10.20.30">
    <property type="match status" value="1"/>
</dbReference>
<gene>
    <name evidence="10" type="ORF">EV695_2622</name>
</gene>
<evidence type="ECO:0000256" key="4">
    <source>
        <dbReference type="ARBA" id="ARBA00023002"/>
    </source>
</evidence>
<dbReference type="InterPro" id="IPR012675">
    <property type="entry name" value="Beta-grasp_dom_sf"/>
</dbReference>
<dbReference type="InterPro" id="IPR039261">
    <property type="entry name" value="FNR_nucleotide-bd"/>
</dbReference>
<reference evidence="10 11" key="1">
    <citation type="submission" date="2019-03" db="EMBL/GenBank/DDBJ databases">
        <title>Genomic Encyclopedia of Type Strains, Phase IV (KMG-IV): sequencing the most valuable type-strain genomes for metagenomic binning, comparative biology and taxonomic classification.</title>
        <authorList>
            <person name="Goeker M."/>
        </authorList>
    </citation>
    <scope>NUCLEOTIDE SEQUENCE [LARGE SCALE GENOMIC DNA]</scope>
    <source>
        <strain evidence="10 11">DSM 24830</strain>
    </source>
</reference>
<dbReference type="InterPro" id="IPR017941">
    <property type="entry name" value="Rieske_2Fe-2S"/>
</dbReference>
<dbReference type="Pfam" id="PF00970">
    <property type="entry name" value="FAD_binding_6"/>
    <property type="match status" value="1"/>
</dbReference>
<dbReference type="SUPFAM" id="SSF50022">
    <property type="entry name" value="ISP domain"/>
    <property type="match status" value="1"/>
</dbReference>
<dbReference type="InterPro" id="IPR008333">
    <property type="entry name" value="Cbr1-like_FAD-bd_dom"/>
</dbReference>
<dbReference type="AlphaFoldDB" id="A0A4R1ETV6"/>
<dbReference type="PROSITE" id="PS51296">
    <property type="entry name" value="RIESKE"/>
    <property type="match status" value="1"/>
</dbReference>
<dbReference type="GO" id="GO:0051213">
    <property type="term" value="F:dioxygenase activity"/>
    <property type="evidence" value="ECO:0007669"/>
    <property type="project" value="UniProtKB-KW"/>
</dbReference>
<dbReference type="Pfam" id="PF00111">
    <property type="entry name" value="Fer2"/>
    <property type="match status" value="1"/>
</dbReference>
<dbReference type="InterPro" id="IPR017938">
    <property type="entry name" value="Riboflavin_synthase-like_b-brl"/>
</dbReference>
<dbReference type="SUPFAM" id="SSF55961">
    <property type="entry name" value="Bet v1-like"/>
    <property type="match status" value="1"/>
</dbReference>
<evidence type="ECO:0000256" key="1">
    <source>
        <dbReference type="ARBA" id="ARBA00001962"/>
    </source>
</evidence>
<sequence length="884" mass="100863">MVFFDETGANNMKINNPQNELLKHLESCKPNWSLPQAFYNDENIFQADLENLFYSEWIFIGHDCQIPDVGDFFRYEIGDYDIIVLRAEDNSVKAFHNTCRHRGSRLCKEDKGHKPQLVCPYHQWTYDLSGKLKYAKDMGEDFNPNDHKLHSVNCETIEGIIYLCLSDDAPEFESFKKTVTPYLEKHRLHDAKIVHESSIIEEGNWKLVLENNRECYHCAGSHPELCRTYSDDPSFTGIPDESDPTLGMVQEHWDKCDTLNIPAKFHLSDDGQYRVTRMPLQHEAESFTMDGKVASKKLMVDSTDKELGTLLFFHYPNTWNHFLSDHSITFCVTPLSTNRTKVTTRWLVHKDAVEGKDYDLETLIAVWKATNQQDLELVEENQKGIRSPNYTPGPYSVVQEDGVIQFINWYQQISQQKASAVLNAHSLDKTDNTVHNADNKIVYIEDLPPTIPGELTPAIDLEKAVNAANTPATAPISPQDSTLFENTTTHHDNSAIDLLQKANLKNFSKKSEEDEEDIEKPSFDQNKIPHLYLDQSQPWEAQSSMLKLINIVPETHDVITFTFRTHTNNWFSFAPGQFITLELPMPGEKIYRTYTISSSPSRPLSLSITVKLNPNSIGSKWMFENLKLGMELRAFGPAGEFHLYNHDADKYCFISGGSGITPMLSMTKYLFDRGGELDISFIHCARSPSNIIAKEQVERLSTRFLNFQIAWIVEDREPFLPWTGYTGRINQLILELTTPDFFEREIYCCGPAIFMQTVRDILIAADFDMSHYHEESFDMPVLEEEKVAHDDVFLDESIKTTVSFLNSERTLPSNQKITLLETSLEAGLNIPSACQFGVCGTCKVKKKSGDVHMVHNGGISDKEVDDGYILACCSYPLNDVEIQY</sequence>
<dbReference type="EMBL" id="SMFQ01000004">
    <property type="protein sequence ID" value="TCJ84663.1"/>
    <property type="molecule type" value="Genomic_DNA"/>
</dbReference>
<dbReference type="InterPro" id="IPR015879">
    <property type="entry name" value="Ring_hydroxy_dOase_asu_C_dom"/>
</dbReference>
<dbReference type="GO" id="GO:0051537">
    <property type="term" value="F:2 iron, 2 sulfur cluster binding"/>
    <property type="evidence" value="ECO:0007669"/>
    <property type="project" value="UniProtKB-KW"/>
</dbReference>
<dbReference type="GO" id="GO:0005506">
    <property type="term" value="F:iron ion binding"/>
    <property type="evidence" value="ECO:0007669"/>
    <property type="project" value="InterPro"/>
</dbReference>
<dbReference type="Gene3D" id="3.90.380.10">
    <property type="entry name" value="Naphthalene 1,2-dioxygenase Alpha Subunit, Chain A, domain 1"/>
    <property type="match status" value="1"/>
</dbReference>
<feature type="domain" description="Rieske" evidence="8">
    <location>
        <begin position="57"/>
        <end position="163"/>
    </location>
</feature>
<keyword evidence="2" id="KW-0001">2Fe-2S</keyword>
<dbReference type="Pfam" id="PF00848">
    <property type="entry name" value="Ring_hydroxyl_A"/>
    <property type="match status" value="1"/>
</dbReference>
<dbReference type="Proteomes" id="UP000294887">
    <property type="component" value="Unassembled WGS sequence"/>
</dbReference>
<dbReference type="CDD" id="cd08884">
    <property type="entry name" value="RHO_alpha_C_GbcA-like"/>
    <property type="match status" value="1"/>
</dbReference>
<dbReference type="Gene3D" id="2.40.30.10">
    <property type="entry name" value="Translation factors"/>
    <property type="match status" value="1"/>
</dbReference>
<dbReference type="InterPro" id="IPR001433">
    <property type="entry name" value="OxRdtase_FAD/NAD-bd"/>
</dbReference>
<comment type="cofactor">
    <cofactor evidence="1">
        <name>Fe cation</name>
        <dbReference type="ChEBI" id="CHEBI:24875"/>
    </cofactor>
</comment>
<dbReference type="SUPFAM" id="SSF52343">
    <property type="entry name" value="Ferredoxin reductase-like, C-terminal NADP-linked domain"/>
    <property type="match status" value="1"/>
</dbReference>
<dbReference type="PROSITE" id="PS00197">
    <property type="entry name" value="2FE2S_FER_1"/>
    <property type="match status" value="1"/>
</dbReference>
<dbReference type="InterPro" id="IPR001041">
    <property type="entry name" value="2Fe-2S_ferredoxin-type"/>
</dbReference>
<evidence type="ECO:0000256" key="2">
    <source>
        <dbReference type="ARBA" id="ARBA00022714"/>
    </source>
</evidence>
<proteinExistence type="predicted"/>
<dbReference type="PROSITE" id="PS51384">
    <property type="entry name" value="FAD_FR"/>
    <property type="match status" value="1"/>
</dbReference>
<dbReference type="InterPro" id="IPR036922">
    <property type="entry name" value="Rieske_2Fe-2S_sf"/>
</dbReference>
<protein>
    <submittedName>
        <fullName evidence="10">Phenylpropionate dioxygenase-like ring-hydroxylating dioxygenase large terminal subunit</fullName>
    </submittedName>
</protein>
<dbReference type="InterPro" id="IPR006058">
    <property type="entry name" value="2Fe2S_fd_BS"/>
</dbReference>
<dbReference type="PANTHER" id="PTHR43756">
    <property type="entry name" value="CHOLINE MONOOXYGENASE, CHLOROPLASTIC"/>
    <property type="match status" value="1"/>
</dbReference>
<name>A0A4R1ETV6_9GAMM</name>
<dbReference type="SUPFAM" id="SSF63380">
    <property type="entry name" value="Riboflavin synthase domain-like"/>
    <property type="match status" value="1"/>
</dbReference>
<dbReference type="PANTHER" id="PTHR43756:SF5">
    <property type="entry name" value="CHOLINE MONOOXYGENASE, CHLOROPLASTIC"/>
    <property type="match status" value="1"/>
</dbReference>
<dbReference type="Pfam" id="PF00175">
    <property type="entry name" value="NAD_binding_1"/>
    <property type="match status" value="1"/>
</dbReference>
<evidence type="ECO:0000259" key="7">
    <source>
        <dbReference type="PROSITE" id="PS51085"/>
    </source>
</evidence>
<feature type="domain" description="FAD-binding FR-type" evidence="9">
    <location>
        <begin position="541"/>
        <end position="644"/>
    </location>
</feature>